<proteinExistence type="predicted"/>
<protein>
    <submittedName>
        <fullName evidence="2">50S ribosomal protein L16</fullName>
    </submittedName>
</protein>
<sequence length="31" mass="3444">MALERKTYTRPLLACAMANAWPRVVVVALKA</sequence>
<evidence type="ECO:0000313" key="2">
    <source>
        <dbReference type="WBParaSite" id="Hba_05643"/>
    </source>
</evidence>
<dbReference type="Proteomes" id="UP000095283">
    <property type="component" value="Unplaced"/>
</dbReference>
<name>A0A1I7WKP3_HETBA</name>
<accession>A0A1I7WKP3</accession>
<reference evidence="2" key="1">
    <citation type="submission" date="2016-11" db="UniProtKB">
        <authorList>
            <consortium name="WormBaseParasite"/>
        </authorList>
    </citation>
    <scope>IDENTIFICATION</scope>
</reference>
<dbReference type="AlphaFoldDB" id="A0A1I7WKP3"/>
<dbReference type="WBParaSite" id="Hba_05643">
    <property type="protein sequence ID" value="Hba_05643"/>
    <property type="gene ID" value="Hba_05643"/>
</dbReference>
<keyword evidence="1" id="KW-1185">Reference proteome</keyword>
<evidence type="ECO:0000313" key="1">
    <source>
        <dbReference type="Proteomes" id="UP000095283"/>
    </source>
</evidence>
<organism evidence="1 2">
    <name type="scientific">Heterorhabditis bacteriophora</name>
    <name type="common">Entomopathogenic nematode worm</name>
    <dbReference type="NCBI Taxonomy" id="37862"/>
    <lineage>
        <taxon>Eukaryota</taxon>
        <taxon>Metazoa</taxon>
        <taxon>Ecdysozoa</taxon>
        <taxon>Nematoda</taxon>
        <taxon>Chromadorea</taxon>
        <taxon>Rhabditida</taxon>
        <taxon>Rhabditina</taxon>
        <taxon>Rhabditomorpha</taxon>
        <taxon>Strongyloidea</taxon>
        <taxon>Heterorhabditidae</taxon>
        <taxon>Heterorhabditis</taxon>
    </lineage>
</organism>